<evidence type="ECO:0000256" key="7">
    <source>
        <dbReference type="ARBA" id="ARBA00022676"/>
    </source>
</evidence>
<comment type="catalytic activity">
    <reaction evidence="10 11">
        <text>a lipid X + a UDP-2-N,3-O-bis[(3R)-3-hydroxyacyl]-alpha-D-glucosamine = a lipid A disaccharide + UDP + H(+)</text>
        <dbReference type="Rhea" id="RHEA:67828"/>
        <dbReference type="ChEBI" id="CHEBI:15378"/>
        <dbReference type="ChEBI" id="CHEBI:58223"/>
        <dbReference type="ChEBI" id="CHEBI:137748"/>
        <dbReference type="ChEBI" id="CHEBI:176338"/>
        <dbReference type="ChEBI" id="CHEBI:176343"/>
        <dbReference type="EC" id="2.4.1.182"/>
    </reaction>
</comment>
<dbReference type="GO" id="GO:0005543">
    <property type="term" value="F:phospholipid binding"/>
    <property type="evidence" value="ECO:0007669"/>
    <property type="project" value="TreeGrafter"/>
</dbReference>
<dbReference type="AlphaFoldDB" id="A0A4R6Y8G0"/>
<dbReference type="GO" id="GO:0008915">
    <property type="term" value="F:lipid-A-disaccharide synthase activity"/>
    <property type="evidence" value="ECO:0007669"/>
    <property type="project" value="UniProtKB-UniRule"/>
</dbReference>
<gene>
    <name evidence="11" type="primary">lpxB</name>
    <name evidence="12" type="ORF">DFR44_10860</name>
</gene>
<evidence type="ECO:0000313" key="13">
    <source>
        <dbReference type="Proteomes" id="UP000294480"/>
    </source>
</evidence>
<evidence type="ECO:0000256" key="3">
    <source>
        <dbReference type="ARBA" id="ARBA00012687"/>
    </source>
</evidence>
<dbReference type="GO" id="GO:0016020">
    <property type="term" value="C:membrane"/>
    <property type="evidence" value="ECO:0007669"/>
    <property type="project" value="GOC"/>
</dbReference>
<evidence type="ECO:0000313" key="12">
    <source>
        <dbReference type="EMBL" id="TDR31677.1"/>
    </source>
</evidence>
<dbReference type="EMBL" id="SNZE01000008">
    <property type="protein sequence ID" value="TDR31677.1"/>
    <property type="molecule type" value="Genomic_DNA"/>
</dbReference>
<organism evidence="12 13">
    <name type="scientific">Hydromonas duriensis</name>
    <dbReference type="NCBI Taxonomy" id="1527608"/>
    <lineage>
        <taxon>Bacteria</taxon>
        <taxon>Pseudomonadati</taxon>
        <taxon>Pseudomonadota</taxon>
        <taxon>Betaproteobacteria</taxon>
        <taxon>Burkholderiales</taxon>
        <taxon>Burkholderiaceae</taxon>
        <taxon>Hydromonas</taxon>
    </lineage>
</organism>
<dbReference type="RefSeq" id="WP_133619745.1">
    <property type="nucleotide sequence ID" value="NZ_SNZE01000008.1"/>
</dbReference>
<dbReference type="Proteomes" id="UP000294480">
    <property type="component" value="Unassembled WGS sequence"/>
</dbReference>
<evidence type="ECO:0000256" key="11">
    <source>
        <dbReference type="HAMAP-Rule" id="MF_00392"/>
    </source>
</evidence>
<keyword evidence="13" id="KW-1185">Reference proteome</keyword>
<evidence type="ECO:0000256" key="8">
    <source>
        <dbReference type="ARBA" id="ARBA00022679"/>
    </source>
</evidence>
<comment type="pathway">
    <text evidence="11">Bacterial outer membrane biogenesis; LPS lipid A biosynthesis.</text>
</comment>
<keyword evidence="5 11" id="KW-0444">Lipid biosynthesis</keyword>
<evidence type="ECO:0000256" key="5">
    <source>
        <dbReference type="ARBA" id="ARBA00022516"/>
    </source>
</evidence>
<dbReference type="PANTHER" id="PTHR30372">
    <property type="entry name" value="LIPID-A-DISACCHARIDE SYNTHASE"/>
    <property type="match status" value="1"/>
</dbReference>
<dbReference type="GO" id="GO:0009245">
    <property type="term" value="P:lipid A biosynthetic process"/>
    <property type="evidence" value="ECO:0007669"/>
    <property type="project" value="UniProtKB-UniRule"/>
</dbReference>
<protein>
    <recommendedName>
        <fullName evidence="4 11">Lipid-A-disaccharide synthase</fullName>
        <ecNumber evidence="3 11">2.4.1.182</ecNumber>
    </recommendedName>
</protein>
<dbReference type="InterPro" id="IPR003835">
    <property type="entry name" value="Glyco_trans_19"/>
</dbReference>
<dbReference type="HAMAP" id="MF_00392">
    <property type="entry name" value="LpxB"/>
    <property type="match status" value="1"/>
</dbReference>
<sequence length="388" mass="42326">MNVDAQFQSLSLALVAGESSGDQLGAELVKGARATFLETSAVGIAGDAMVREGVQAWWPSQSLAVRGYFEPIRHLPRIIGMRNDLIKRLTIIQPDVFVGIDAPDFNLGVETKLRAAGVKTMHYVSPSIWAWRPKRIEKIRRAANHVLLIFPFEQKIYQDAGIPATYVGHPFASHIPLTADTLAARTALQISAEGLVIALLPGSRHSEIDYNLPGFFQAAQQLTRVLGDVQFILPIAHAALRDKVQTMRAQYAPNIALRLFDGQARNVMEAADATLVASGTASLEVALYKKPMVISYKTSRLSAAIYPKVALLPWIGLPNILLNESFIPEVLQDDATPKGLADALLAQMNRYASDTSVSERLMALHHSLIADTPSLCAQAIAQVLEYSQ</sequence>
<evidence type="ECO:0000256" key="9">
    <source>
        <dbReference type="ARBA" id="ARBA00023098"/>
    </source>
</evidence>
<keyword evidence="8 11" id="KW-0808">Transferase</keyword>
<evidence type="ECO:0000256" key="2">
    <source>
        <dbReference type="ARBA" id="ARBA00007868"/>
    </source>
</evidence>
<dbReference type="Pfam" id="PF02684">
    <property type="entry name" value="LpxB"/>
    <property type="match status" value="1"/>
</dbReference>
<comment type="similarity">
    <text evidence="2 11">Belongs to the LpxB family.</text>
</comment>
<proteinExistence type="inferred from homology"/>
<dbReference type="OrthoDB" id="9801642at2"/>
<dbReference type="EC" id="2.4.1.182" evidence="3 11"/>
<keyword evidence="6 11" id="KW-0441">Lipid A biosynthesis</keyword>
<evidence type="ECO:0000256" key="6">
    <source>
        <dbReference type="ARBA" id="ARBA00022556"/>
    </source>
</evidence>
<keyword evidence="7 11" id="KW-0328">Glycosyltransferase</keyword>
<name>A0A4R6Y8G0_9BURK</name>
<evidence type="ECO:0000256" key="1">
    <source>
        <dbReference type="ARBA" id="ARBA00002056"/>
    </source>
</evidence>
<accession>A0A4R6Y8G0</accession>
<comment type="function">
    <text evidence="1 11">Condensation of UDP-2,3-diacylglucosamine and 2,3-diacylglucosamine-1-phosphate to form lipid A disaccharide, a precursor of lipid A, a phosphorylated glycolipid that anchors the lipopolysaccharide to the outer membrane of the cell.</text>
</comment>
<evidence type="ECO:0000256" key="4">
    <source>
        <dbReference type="ARBA" id="ARBA00020902"/>
    </source>
</evidence>
<keyword evidence="9 11" id="KW-0443">Lipid metabolism</keyword>
<reference evidence="12 13" key="1">
    <citation type="submission" date="2019-03" db="EMBL/GenBank/DDBJ databases">
        <title>Genomic Encyclopedia of Type Strains, Phase IV (KMG-IV): sequencing the most valuable type-strain genomes for metagenomic binning, comparative biology and taxonomic classification.</title>
        <authorList>
            <person name="Goeker M."/>
        </authorList>
    </citation>
    <scope>NUCLEOTIDE SEQUENCE [LARGE SCALE GENOMIC DNA]</scope>
    <source>
        <strain evidence="12 13">DSM 102852</strain>
    </source>
</reference>
<evidence type="ECO:0000256" key="10">
    <source>
        <dbReference type="ARBA" id="ARBA00048975"/>
    </source>
</evidence>
<comment type="caution">
    <text evidence="12">The sequence shown here is derived from an EMBL/GenBank/DDBJ whole genome shotgun (WGS) entry which is preliminary data.</text>
</comment>
<dbReference type="PANTHER" id="PTHR30372:SF4">
    <property type="entry name" value="LIPID-A-DISACCHARIDE SYNTHASE, MITOCHONDRIAL-RELATED"/>
    <property type="match status" value="1"/>
</dbReference>
<dbReference type="UniPathway" id="UPA00973"/>
<dbReference type="SUPFAM" id="SSF53756">
    <property type="entry name" value="UDP-Glycosyltransferase/glycogen phosphorylase"/>
    <property type="match status" value="1"/>
</dbReference>
<dbReference type="NCBIfam" id="TIGR00215">
    <property type="entry name" value="lpxB"/>
    <property type="match status" value="1"/>
</dbReference>